<name>A0A6J5S445_9CAUD</name>
<feature type="region of interest" description="Disordered" evidence="1">
    <location>
        <begin position="352"/>
        <end position="376"/>
    </location>
</feature>
<gene>
    <name evidence="2" type="ORF">UFOVP1365_16</name>
</gene>
<evidence type="ECO:0000313" key="2">
    <source>
        <dbReference type="EMBL" id="CAB4203024.1"/>
    </source>
</evidence>
<organism evidence="2">
    <name type="scientific">uncultured Caudovirales phage</name>
    <dbReference type="NCBI Taxonomy" id="2100421"/>
    <lineage>
        <taxon>Viruses</taxon>
        <taxon>Duplodnaviria</taxon>
        <taxon>Heunggongvirae</taxon>
        <taxon>Uroviricota</taxon>
        <taxon>Caudoviricetes</taxon>
        <taxon>Peduoviridae</taxon>
        <taxon>Maltschvirus</taxon>
        <taxon>Maltschvirus maltsch</taxon>
    </lineage>
</organism>
<feature type="compositionally biased region" description="Basic and acidic residues" evidence="1">
    <location>
        <begin position="62"/>
        <end position="84"/>
    </location>
</feature>
<feature type="compositionally biased region" description="Basic and acidic residues" evidence="1">
    <location>
        <begin position="38"/>
        <end position="54"/>
    </location>
</feature>
<accession>A0A6J5S445</accession>
<dbReference type="EMBL" id="LR797316">
    <property type="protein sequence ID" value="CAB4203024.1"/>
    <property type="molecule type" value="Genomic_DNA"/>
</dbReference>
<proteinExistence type="predicted"/>
<feature type="region of interest" description="Disordered" evidence="1">
    <location>
        <begin position="1"/>
        <end position="106"/>
    </location>
</feature>
<sequence>MAIVQTGQIEEQADVGTEEVSPIESDSTQETTPTEETNNGKEESVRDTVIRSLKELQAGNDNGDKEESSEESETKVVRGKDGKFAKPTLQAETPLTDPEDPELLPPERLKPEAKKLFQNLPVGIKKELHRTVKDLEAGFTRTQQELARERESVRGVHEAIQPYLSKWGASGHSATSAIAALASAQEKLTNPETSLQTYYGLGKDLGIPEDVLTVLGNHIQGGGQKPAPATIDLDQHPKFQELQGKYDHVQSYIRQQEMAPVVQELTAVQQEIDPASGKLKYPELQDDDYFQSLRPRVLELVEIEPGKTIADHLRQAADEKKAKLFPSYFSQAQTQTRPPVAINNRARSAAISVRGRSSPSISPIHGSEPPSDALKDSKATVAWALQQLRRGA</sequence>
<feature type="compositionally biased region" description="Low complexity" evidence="1">
    <location>
        <begin position="28"/>
        <end position="37"/>
    </location>
</feature>
<evidence type="ECO:0000256" key="1">
    <source>
        <dbReference type="SAM" id="MobiDB-lite"/>
    </source>
</evidence>
<reference evidence="2" key="1">
    <citation type="submission" date="2020-05" db="EMBL/GenBank/DDBJ databases">
        <authorList>
            <person name="Chiriac C."/>
            <person name="Salcher M."/>
            <person name="Ghai R."/>
            <person name="Kavagutti S V."/>
        </authorList>
    </citation>
    <scope>NUCLEOTIDE SEQUENCE</scope>
</reference>
<protein>
    <submittedName>
        <fullName evidence="2">Uncharacterized protein</fullName>
    </submittedName>
</protein>